<evidence type="ECO:0000313" key="2">
    <source>
        <dbReference type="EMBL" id="QDJ14196.1"/>
    </source>
</evidence>
<gene>
    <name evidence="2" type="primary">tusC</name>
    <name evidence="2" type="ORF">CEP48_01605</name>
</gene>
<dbReference type="InterPro" id="IPR027396">
    <property type="entry name" value="DsrEFH-like"/>
</dbReference>
<evidence type="ECO:0000256" key="1">
    <source>
        <dbReference type="ARBA" id="ARBA00005996"/>
    </source>
</evidence>
<dbReference type="Pfam" id="PF02635">
    <property type="entry name" value="DsrE"/>
    <property type="match status" value="1"/>
</dbReference>
<dbReference type="SUPFAM" id="SSF75169">
    <property type="entry name" value="DsrEFH-like"/>
    <property type="match status" value="1"/>
</dbReference>
<evidence type="ECO:0000313" key="3">
    <source>
        <dbReference type="Proteomes" id="UP000955338"/>
    </source>
</evidence>
<name>A0A8E3SCN4_9PAST</name>
<dbReference type="InterPro" id="IPR017462">
    <property type="entry name" value="Sulphur_relay_TusC/DsrF"/>
</dbReference>
<dbReference type="NCBIfam" id="NF001238">
    <property type="entry name" value="PRK00211.1"/>
    <property type="match status" value="1"/>
</dbReference>
<dbReference type="Proteomes" id="UP000955338">
    <property type="component" value="Chromosome"/>
</dbReference>
<dbReference type="RefSeq" id="WP_261919722.1">
    <property type="nucleotide sequence ID" value="NZ_CP022011.1"/>
</dbReference>
<keyword evidence="3" id="KW-1185">Reference proteome</keyword>
<dbReference type="PANTHER" id="PTHR38780">
    <property type="entry name" value="PROTEIN TUSC"/>
    <property type="match status" value="1"/>
</dbReference>
<protein>
    <submittedName>
        <fullName evidence="2">Sulfurtransferase complex subunit TusC</fullName>
    </submittedName>
</protein>
<dbReference type="InterPro" id="IPR003787">
    <property type="entry name" value="Sulphur_relay_DsrE/F-like"/>
</dbReference>
<dbReference type="Gene3D" id="3.40.1260.10">
    <property type="entry name" value="DsrEFH-like"/>
    <property type="match status" value="1"/>
</dbReference>
<organism evidence="2 3">
    <name type="scientific">Mergibacter septicus</name>
    <dbReference type="NCBI Taxonomy" id="221402"/>
    <lineage>
        <taxon>Bacteria</taxon>
        <taxon>Pseudomonadati</taxon>
        <taxon>Pseudomonadota</taxon>
        <taxon>Gammaproteobacteria</taxon>
        <taxon>Pasteurellales</taxon>
        <taxon>Pasteurellaceae</taxon>
        <taxon>Mergibacter</taxon>
    </lineage>
</organism>
<sequence length="119" mass="13787">MKIAFVFTQPPYGNSRSREGLDALLAMAAYCDENELSVFFLNDGICNLLVQQQADLILQKNTPAVFKLLDLYEIENRFIYQPDLERYQLNIQDLQLNCQPLDQKSFFATLQQAEKILTF</sequence>
<dbReference type="NCBIfam" id="TIGR03010">
    <property type="entry name" value="sulf_tusC_dsrF"/>
    <property type="match status" value="1"/>
</dbReference>
<dbReference type="EMBL" id="CP022011">
    <property type="protein sequence ID" value="QDJ14196.1"/>
    <property type="molecule type" value="Genomic_DNA"/>
</dbReference>
<accession>A0A8E3SCN4</accession>
<comment type="similarity">
    <text evidence="1">Belongs to the DsrF/TusC family.</text>
</comment>
<dbReference type="PANTHER" id="PTHR38780:SF1">
    <property type="entry name" value="PROTEIN TUSC"/>
    <property type="match status" value="1"/>
</dbReference>
<dbReference type="AlphaFoldDB" id="A0A8E3SCN4"/>
<reference evidence="2" key="1">
    <citation type="submission" date="2017-06" db="EMBL/GenBank/DDBJ databases">
        <title>Genome sequencing of pathogenic and non-pathogenic strains within Bisgaard taxon 40.</title>
        <authorList>
            <person name="Ladner J.T."/>
            <person name="Lovett S.P."/>
            <person name="Koroleva G."/>
            <person name="Lorch J.M."/>
        </authorList>
    </citation>
    <scope>NUCLEOTIDE SEQUENCE</scope>
    <source>
        <strain evidence="2">27576-1-I1</strain>
    </source>
</reference>
<proteinExistence type="inferred from homology"/>